<dbReference type="InterPro" id="IPR017853">
    <property type="entry name" value="GH"/>
</dbReference>
<evidence type="ECO:0000256" key="3">
    <source>
        <dbReference type="ARBA" id="ARBA00012744"/>
    </source>
</evidence>
<evidence type="ECO:0000313" key="10">
    <source>
        <dbReference type="Proteomes" id="UP000186955"/>
    </source>
</evidence>
<dbReference type="Pfam" id="PF04082">
    <property type="entry name" value="Fungal_trans"/>
    <property type="match status" value="1"/>
</dbReference>
<dbReference type="GO" id="GO:0030245">
    <property type="term" value="P:cellulose catabolic process"/>
    <property type="evidence" value="ECO:0007669"/>
    <property type="project" value="UniProtKB-ARBA"/>
</dbReference>
<keyword evidence="10" id="KW-1185">Reference proteome</keyword>
<dbReference type="PRINTS" id="PR00131">
    <property type="entry name" value="GLHYDRLASE1"/>
</dbReference>
<gene>
    <name evidence="9" type="ORF">PENSUB_7552</name>
</gene>
<dbReference type="PANTHER" id="PTHR10353">
    <property type="entry name" value="GLYCOSYL HYDROLASE"/>
    <property type="match status" value="1"/>
</dbReference>
<dbReference type="STRING" id="1316194.A0A1Q5TL58"/>
<dbReference type="PROSITE" id="PS00653">
    <property type="entry name" value="GLYCOSYL_HYDROL_F1_2"/>
    <property type="match status" value="1"/>
</dbReference>
<dbReference type="FunFam" id="3.20.20.80:FF:000011">
    <property type="entry name" value="Cytosolic beta-glucosidase"/>
    <property type="match status" value="1"/>
</dbReference>
<comment type="caution">
    <text evidence="9">The sequence shown here is derived from an EMBL/GenBank/DDBJ whole genome shotgun (WGS) entry which is preliminary data.</text>
</comment>
<evidence type="ECO:0000256" key="4">
    <source>
        <dbReference type="ARBA" id="ARBA00022801"/>
    </source>
</evidence>
<name>A0A1Q5TL58_9EURO</name>
<dbReference type="GO" id="GO:0080079">
    <property type="term" value="F:cellobiose glucosidase activity"/>
    <property type="evidence" value="ECO:0007669"/>
    <property type="project" value="UniProtKB-ARBA"/>
</dbReference>
<dbReference type="InterPro" id="IPR001360">
    <property type="entry name" value="Glyco_hydro_1"/>
</dbReference>
<proteinExistence type="inferred from homology"/>
<evidence type="ECO:0000259" key="8">
    <source>
        <dbReference type="SMART" id="SM00906"/>
    </source>
</evidence>
<dbReference type="EMBL" id="MNBE01000642">
    <property type="protein sequence ID" value="OKP00971.1"/>
    <property type="molecule type" value="Genomic_DNA"/>
</dbReference>
<comment type="function">
    <text evidence="7">Plays an important role in cellulose degradation. Shows hydrolytic activity against several glycosidic compounds.</text>
</comment>
<dbReference type="EC" id="3.2.1.21" evidence="3"/>
<reference evidence="9 10" key="1">
    <citation type="submission" date="2016-10" db="EMBL/GenBank/DDBJ databases">
        <title>Genome sequence of the ascomycete fungus Penicillium subrubescens.</title>
        <authorList>
            <person name="De Vries R.P."/>
            <person name="Peng M."/>
            <person name="Dilokpimol A."/>
            <person name="Hilden K."/>
            <person name="Makela M.R."/>
            <person name="Grigoriev I."/>
            <person name="Riley R."/>
            <person name="Granchi Z."/>
        </authorList>
    </citation>
    <scope>NUCLEOTIDE SEQUENCE [LARGE SCALE GENOMIC DNA]</scope>
    <source>
        <strain evidence="9 10">CBS 132785</strain>
    </source>
</reference>
<evidence type="ECO:0000256" key="2">
    <source>
        <dbReference type="ARBA" id="ARBA00010838"/>
    </source>
</evidence>
<evidence type="ECO:0000256" key="5">
    <source>
        <dbReference type="ARBA" id="ARBA00023242"/>
    </source>
</evidence>
<dbReference type="GO" id="GO:0003677">
    <property type="term" value="F:DNA binding"/>
    <property type="evidence" value="ECO:0007669"/>
    <property type="project" value="InterPro"/>
</dbReference>
<dbReference type="GO" id="GO:0008270">
    <property type="term" value="F:zinc ion binding"/>
    <property type="evidence" value="ECO:0007669"/>
    <property type="project" value="InterPro"/>
</dbReference>
<organism evidence="9 10">
    <name type="scientific">Penicillium subrubescens</name>
    <dbReference type="NCBI Taxonomy" id="1316194"/>
    <lineage>
        <taxon>Eukaryota</taxon>
        <taxon>Fungi</taxon>
        <taxon>Dikarya</taxon>
        <taxon>Ascomycota</taxon>
        <taxon>Pezizomycotina</taxon>
        <taxon>Eurotiomycetes</taxon>
        <taxon>Eurotiomycetidae</taxon>
        <taxon>Eurotiales</taxon>
        <taxon>Aspergillaceae</taxon>
        <taxon>Penicillium</taxon>
    </lineage>
</organism>
<sequence length="908" mass="103005">MANTSPATSMPSDFEWGFATAAYQIEGAVNEDGRGKSIWDTFCHLEPTRTKGASGDIACDHYHRFEEDFDLLSKYGAKAYRFSLSWSRIIPMGGRGDSVNEQGIAFYNRLIDALLARGITPWVTLYHWDLPQALHDRYGGWLNVEESQLDFEHFAKVCYERFGDRVKNWITLNEPWIVSIFGYSTGGNAPGRSSINPQSTEGNSATEPWIVGKALIMSHARAVALYNREFKSSQNGKVGISLNGDFYEPWDKGDKRDHQAAERRMEFHIGWFANPVCLAKDYPKCMREQLGGRLPEFTEADFALLRDAEMDFYGMNYYTSQFARHRDEPASETDCLGNVEEYQENKDGQSVGEPSGVNWLRSTPGLFRKHLTRVYRKYGKPIYVTENGCPCPGEENMTVKEAVNDTYRIRYFQDHIEAVSLARNEDGSDIRGYFAWSLMDNLGGSENLGLWDSGITSSIGLDPALSPATVHTVPTPLSHAASTGGAISALQRWEALARKLYLRRPTVVLENLINRCFKHFFDYLFPLIPLVHESSLRDGLEFFVARDHAQALRGSTSSLRYGYESLKYPELWPDVTFTLITAVCAETAFLLPKDLFPEGEAIADLFLQASRDCLVTYLEADLEYPNANSVAIRYLHSNCMHAAGKPRFSWHIFGEATRLAQVLQMHDEESIQGLHPLEAEFRRRAFWITYIGDKSAAILNSRPITIHKFSFESGITVGYPTGIEDESIVTPGSTSAEELTVRKSFIIGFNANLRLWQTASDLLLEMRLLESRKTISMNSHNSLTAEERLRLDHLYVLFVTSLDDLPPFLRDDQLVTNAHSDREEMNGLLKIYTIQAANLYISLHCLKMVITQKFEEVSYFPMGHNEILLLRKTEIAQNMLRIMREAPFWALQVNGEPCVSQLYHAPWS</sequence>
<dbReference type="Gene3D" id="3.20.20.80">
    <property type="entry name" value="Glycosidases"/>
    <property type="match status" value="1"/>
</dbReference>
<evidence type="ECO:0000256" key="7">
    <source>
        <dbReference type="ARBA" id="ARBA00056775"/>
    </source>
</evidence>
<comment type="catalytic activity">
    <reaction evidence="1">
        <text>Hydrolysis of terminal, non-reducing beta-D-glucosyl residues with release of beta-D-glucose.</text>
        <dbReference type="EC" id="3.2.1.21"/>
    </reaction>
</comment>
<dbReference type="GO" id="GO:0006351">
    <property type="term" value="P:DNA-templated transcription"/>
    <property type="evidence" value="ECO:0007669"/>
    <property type="project" value="InterPro"/>
</dbReference>
<dbReference type="Pfam" id="PF00232">
    <property type="entry name" value="Glyco_hydro_1"/>
    <property type="match status" value="1"/>
</dbReference>
<dbReference type="InterPro" id="IPR033132">
    <property type="entry name" value="GH_1_N_CS"/>
</dbReference>
<dbReference type="SUPFAM" id="SSF51445">
    <property type="entry name" value="(Trans)glycosidases"/>
    <property type="match status" value="1"/>
</dbReference>
<dbReference type="PANTHER" id="PTHR10353:SF36">
    <property type="entry name" value="LP05116P"/>
    <property type="match status" value="1"/>
</dbReference>
<evidence type="ECO:0000313" key="9">
    <source>
        <dbReference type="EMBL" id="OKP00971.1"/>
    </source>
</evidence>
<comment type="similarity">
    <text evidence="2">Belongs to the glycosyl hydrolase 1 family.</text>
</comment>
<feature type="domain" description="Xylanolytic transcriptional activator regulatory" evidence="8">
    <location>
        <begin position="649"/>
        <end position="726"/>
    </location>
</feature>
<dbReference type="CDD" id="cd12148">
    <property type="entry name" value="fungal_TF_MHR"/>
    <property type="match status" value="1"/>
</dbReference>
<dbReference type="Proteomes" id="UP000186955">
    <property type="component" value="Unassembled WGS sequence"/>
</dbReference>
<keyword evidence="5" id="KW-0539">Nucleus</keyword>
<protein>
    <recommendedName>
        <fullName evidence="3">beta-glucosidase</fullName>
        <ecNumber evidence="3">3.2.1.21</ecNumber>
    </recommendedName>
</protein>
<dbReference type="SMART" id="SM00906">
    <property type="entry name" value="Fungal_trans"/>
    <property type="match status" value="1"/>
</dbReference>
<dbReference type="AlphaFoldDB" id="A0A1Q5TL58"/>
<accession>A0A1Q5TL58</accession>
<keyword evidence="4" id="KW-0378">Hydrolase</keyword>
<evidence type="ECO:0000256" key="1">
    <source>
        <dbReference type="ARBA" id="ARBA00000448"/>
    </source>
</evidence>
<dbReference type="InterPro" id="IPR007219">
    <property type="entry name" value="XnlR_reg_dom"/>
</dbReference>
<keyword evidence="6" id="KW-0326">Glycosidase</keyword>
<evidence type="ECO:0000256" key="6">
    <source>
        <dbReference type="ARBA" id="ARBA00023295"/>
    </source>
</evidence>